<keyword evidence="1 2" id="KW-0732">Signal</keyword>
<dbReference type="InterPro" id="IPR011050">
    <property type="entry name" value="Pectin_lyase_fold/virulence"/>
</dbReference>
<proteinExistence type="predicted"/>
<organism evidence="4 5">
    <name type="scientific">Yeosuana aromativorans</name>
    <dbReference type="NCBI Taxonomy" id="288019"/>
    <lineage>
        <taxon>Bacteria</taxon>
        <taxon>Pseudomonadati</taxon>
        <taxon>Bacteroidota</taxon>
        <taxon>Flavobacteriia</taxon>
        <taxon>Flavobacteriales</taxon>
        <taxon>Flavobacteriaceae</taxon>
        <taxon>Yeosuana</taxon>
    </lineage>
</organism>
<dbReference type="NCBIfam" id="NF041518">
    <property type="entry name" value="choice_anch_Q"/>
    <property type="match status" value="1"/>
</dbReference>
<gene>
    <name evidence="4" type="ORF">GCM10007962_21980</name>
</gene>
<dbReference type="NCBIfam" id="TIGR04183">
    <property type="entry name" value="Por_Secre_tail"/>
    <property type="match status" value="1"/>
</dbReference>
<dbReference type="Proteomes" id="UP000612329">
    <property type="component" value="Unassembled WGS sequence"/>
</dbReference>
<evidence type="ECO:0000313" key="4">
    <source>
        <dbReference type="EMBL" id="GGK27359.1"/>
    </source>
</evidence>
<dbReference type="PANTHER" id="PTHR11319:SF35">
    <property type="entry name" value="OUTER MEMBRANE PROTEIN PMPC-RELATED"/>
    <property type="match status" value="1"/>
</dbReference>
<reference evidence="4" key="2">
    <citation type="submission" date="2020-09" db="EMBL/GenBank/DDBJ databases">
        <authorList>
            <person name="Sun Q."/>
            <person name="Ohkuma M."/>
        </authorList>
    </citation>
    <scope>NUCLEOTIDE SEQUENCE</scope>
    <source>
        <strain evidence="4">JCM 12862</strain>
    </source>
</reference>
<dbReference type="InterPro" id="IPR059226">
    <property type="entry name" value="Choice_anch_Q_dom"/>
</dbReference>
<reference evidence="4" key="1">
    <citation type="journal article" date="2014" name="Int. J. Syst. Evol. Microbiol.">
        <title>Complete genome sequence of Corynebacterium casei LMG S-19264T (=DSM 44701T), isolated from a smear-ripened cheese.</title>
        <authorList>
            <consortium name="US DOE Joint Genome Institute (JGI-PGF)"/>
            <person name="Walter F."/>
            <person name="Albersmeier A."/>
            <person name="Kalinowski J."/>
            <person name="Ruckert C."/>
        </authorList>
    </citation>
    <scope>NUCLEOTIDE SEQUENCE</scope>
    <source>
        <strain evidence="4">JCM 12862</strain>
    </source>
</reference>
<dbReference type="AlphaFoldDB" id="A0A8J3BL75"/>
<evidence type="ECO:0000259" key="3">
    <source>
        <dbReference type="Pfam" id="PF18962"/>
    </source>
</evidence>
<dbReference type="EMBL" id="BMNR01000004">
    <property type="protein sequence ID" value="GGK27359.1"/>
    <property type="molecule type" value="Genomic_DNA"/>
</dbReference>
<dbReference type="PANTHER" id="PTHR11319">
    <property type="entry name" value="G PROTEIN-COUPLED RECEPTOR-RELATED"/>
    <property type="match status" value="1"/>
</dbReference>
<dbReference type="Pfam" id="PF18962">
    <property type="entry name" value="Por_Secre_tail"/>
    <property type="match status" value="1"/>
</dbReference>
<evidence type="ECO:0000313" key="5">
    <source>
        <dbReference type="Proteomes" id="UP000612329"/>
    </source>
</evidence>
<dbReference type="RefSeq" id="WP_188652989.1">
    <property type="nucleotide sequence ID" value="NZ_BMNR01000004.1"/>
</dbReference>
<sequence length="498" mass="51382">MRQTITFLFFTVFTLVLSAQTATIQGGSSYGTIQEAVDASTDGDVILITGVHTESISVSKSITLRGTDPTIDIIQAAASALSDGSGTRVVSLSRPTTEVLNITIENLGIRYGNAPGTDNGGGIDADKITGLLTLKNLIIKDNHTGKNGGGLSLAGTNANIIECTIQNNSSTLDGGGIILAPNNGAGVDSAVNIKQSLIDSNSGRNGGGLYVNGNNGFGNDFTIAVDIENSTVSNNTAFSASGGNGGGAIFCTSFPLTSNTSTGNTTLNLVQATFYNNYHAALAKAGLQFAGTALTNFSAYNSIVVSADDVNTKALNFANTNTTNVVNCILGGLNAAPALLDDVAKNNLKGKTATFAGLTGVLTSEGGSTQVLAIAESSAADDFCSAATGITIPTVDQRGYAREGFNDAGAFEFGGTLGLSDEMYKNNFVRIFPNPAQDFVKISGVNSVNSVRVYSILGTLEKVIDNQIEFNVADLSSGIHMMVIETNGLKTVKRIIKK</sequence>
<dbReference type="SUPFAM" id="SSF51126">
    <property type="entry name" value="Pectin lyase-like"/>
    <property type="match status" value="1"/>
</dbReference>
<feature type="chain" id="PRO_5035175507" description="Secretion system C-terminal sorting domain-containing protein" evidence="2">
    <location>
        <begin position="19"/>
        <end position="498"/>
    </location>
</feature>
<protein>
    <recommendedName>
        <fullName evidence="3">Secretion system C-terminal sorting domain-containing protein</fullName>
    </recommendedName>
</protein>
<evidence type="ECO:0000256" key="1">
    <source>
        <dbReference type="ARBA" id="ARBA00022729"/>
    </source>
</evidence>
<keyword evidence="5" id="KW-1185">Reference proteome</keyword>
<name>A0A8J3BL75_9FLAO</name>
<accession>A0A8J3BL75</accession>
<dbReference type="InterPro" id="IPR026444">
    <property type="entry name" value="Secre_tail"/>
</dbReference>
<comment type="caution">
    <text evidence="4">The sequence shown here is derived from an EMBL/GenBank/DDBJ whole genome shotgun (WGS) entry which is preliminary data.</text>
</comment>
<evidence type="ECO:0000256" key="2">
    <source>
        <dbReference type="SAM" id="SignalP"/>
    </source>
</evidence>
<feature type="signal peptide" evidence="2">
    <location>
        <begin position="1"/>
        <end position="18"/>
    </location>
</feature>
<feature type="domain" description="Secretion system C-terminal sorting" evidence="3">
    <location>
        <begin position="431"/>
        <end position="496"/>
    </location>
</feature>